<sequence length="58" mass="6569">MNKLSTNLRELLQKNAALTNTEVMQKTTPVKVCKHRTTTGFCNKSHRPCVLLNLSINK</sequence>
<organism evidence="1 2">
    <name type="scientific">Panacibacter microcysteis</name>
    <dbReference type="NCBI Taxonomy" id="2793269"/>
    <lineage>
        <taxon>Bacteria</taxon>
        <taxon>Pseudomonadati</taxon>
        <taxon>Bacteroidota</taxon>
        <taxon>Chitinophagia</taxon>
        <taxon>Chitinophagales</taxon>
        <taxon>Chitinophagaceae</taxon>
        <taxon>Panacibacter</taxon>
    </lineage>
</organism>
<dbReference type="EMBL" id="JADWYR010000001">
    <property type="protein sequence ID" value="MBG9375083.1"/>
    <property type="molecule type" value="Genomic_DNA"/>
</dbReference>
<gene>
    <name evidence="1" type="ORF">I5907_02505</name>
</gene>
<keyword evidence="2" id="KW-1185">Reference proteome</keyword>
<reference evidence="1" key="1">
    <citation type="submission" date="2020-11" db="EMBL/GenBank/DDBJ databases">
        <title>Bacterial whole genome sequence for Panacibacter sp. DH6.</title>
        <authorList>
            <person name="Le V."/>
            <person name="Ko S."/>
            <person name="Ahn C.-Y."/>
            <person name="Oh H.-M."/>
        </authorList>
    </citation>
    <scope>NUCLEOTIDE SEQUENCE</scope>
    <source>
        <strain evidence="1">DH6</strain>
    </source>
</reference>
<comment type="caution">
    <text evidence="1">The sequence shown here is derived from an EMBL/GenBank/DDBJ whole genome shotgun (WGS) entry which is preliminary data.</text>
</comment>
<dbReference type="AlphaFoldDB" id="A0A931E4Z1"/>
<evidence type="ECO:0000313" key="2">
    <source>
        <dbReference type="Proteomes" id="UP000628448"/>
    </source>
</evidence>
<dbReference type="RefSeq" id="WP_196989157.1">
    <property type="nucleotide sequence ID" value="NZ_JADWYR010000001.1"/>
</dbReference>
<accession>A0A931E4Z1</accession>
<protein>
    <submittedName>
        <fullName evidence="1">Uncharacterized protein</fullName>
    </submittedName>
</protein>
<name>A0A931E4Z1_9BACT</name>
<evidence type="ECO:0000313" key="1">
    <source>
        <dbReference type="EMBL" id="MBG9375083.1"/>
    </source>
</evidence>
<proteinExistence type="predicted"/>
<dbReference type="Proteomes" id="UP000628448">
    <property type="component" value="Unassembled WGS sequence"/>
</dbReference>